<accession>A0A427YLH2</accession>
<dbReference type="STRING" id="1890683.A0A427YLH2"/>
<evidence type="ECO:0000313" key="3">
    <source>
        <dbReference type="EMBL" id="RSH91891.1"/>
    </source>
</evidence>
<dbReference type="EMBL" id="RSCD01000007">
    <property type="protein sequence ID" value="RSH91891.1"/>
    <property type="molecule type" value="Genomic_DNA"/>
</dbReference>
<dbReference type="PROSITE" id="PS50812">
    <property type="entry name" value="PWWP"/>
    <property type="match status" value="1"/>
</dbReference>
<organism evidence="3 4">
    <name type="scientific">Saitozyma podzolica</name>
    <dbReference type="NCBI Taxonomy" id="1890683"/>
    <lineage>
        <taxon>Eukaryota</taxon>
        <taxon>Fungi</taxon>
        <taxon>Dikarya</taxon>
        <taxon>Basidiomycota</taxon>
        <taxon>Agaricomycotina</taxon>
        <taxon>Tremellomycetes</taxon>
        <taxon>Tremellales</taxon>
        <taxon>Trimorphomycetaceae</taxon>
        <taxon>Saitozyma</taxon>
    </lineage>
</organism>
<reference evidence="3 4" key="1">
    <citation type="submission" date="2018-11" db="EMBL/GenBank/DDBJ databases">
        <title>Genome sequence of Saitozyma podzolica DSM 27192.</title>
        <authorList>
            <person name="Aliyu H."/>
            <person name="Gorte O."/>
            <person name="Ochsenreither K."/>
        </authorList>
    </citation>
    <scope>NUCLEOTIDE SEQUENCE [LARGE SCALE GENOMIC DNA]</scope>
    <source>
        <strain evidence="3 4">DSM 27192</strain>
    </source>
</reference>
<evidence type="ECO:0000256" key="1">
    <source>
        <dbReference type="SAM" id="MobiDB-lite"/>
    </source>
</evidence>
<feature type="region of interest" description="Disordered" evidence="1">
    <location>
        <begin position="1"/>
        <end position="76"/>
    </location>
</feature>
<dbReference type="SMART" id="SM00293">
    <property type="entry name" value="PWWP"/>
    <property type="match status" value="1"/>
</dbReference>
<feature type="domain" description="PWWP" evidence="2">
    <location>
        <begin position="73"/>
        <end position="155"/>
    </location>
</feature>
<sequence length="307" mass="33510">MAEEPVAAPPAEPSAPAETTETTQPTPAPAPTSSKPASKSKQPASNKKVARPKPRASAAGGSKKPDESKAFTAGETVLARLKGYPPWRERIRVGTDVRGALTMDLRPSALQLQGPPPKVRAARPGKSPHIYCVQFFPAGDYSWLNNKEIQPLSSESIRAWLAEPHRKASGGLREAYETARDPTEWDDAMVEARRQADEAEEGVDELEEEEAEEEDKGGKRKRAAPEKKVAKKQKVEKAKTEQPKSAAKPKVEKPKQPESKPSAVEPTDDDPLASDPDCVKVKDWRHKLQRAFLGKSLPSTEASHDLI</sequence>
<feature type="compositionally biased region" description="Basic and acidic residues" evidence="1">
    <location>
        <begin position="249"/>
        <end position="258"/>
    </location>
</feature>
<comment type="caution">
    <text evidence="3">The sequence shown here is derived from an EMBL/GenBank/DDBJ whole genome shotgun (WGS) entry which is preliminary data.</text>
</comment>
<name>A0A427YLH2_9TREE</name>
<dbReference type="OrthoDB" id="62853at2759"/>
<proteinExistence type="predicted"/>
<dbReference type="InterPro" id="IPR000313">
    <property type="entry name" value="PWWP_dom"/>
</dbReference>
<gene>
    <name evidence="3" type="ORF">EHS25_009261</name>
</gene>
<dbReference type="Pfam" id="PF00855">
    <property type="entry name" value="PWWP"/>
    <property type="match status" value="1"/>
</dbReference>
<feature type="compositionally biased region" description="Basic and acidic residues" evidence="1">
    <location>
        <begin position="223"/>
        <end position="242"/>
    </location>
</feature>
<evidence type="ECO:0000259" key="2">
    <source>
        <dbReference type="PROSITE" id="PS50812"/>
    </source>
</evidence>
<feature type="compositionally biased region" description="Acidic residues" evidence="1">
    <location>
        <begin position="198"/>
        <end position="215"/>
    </location>
</feature>
<feature type="region of interest" description="Disordered" evidence="1">
    <location>
        <begin position="191"/>
        <end position="278"/>
    </location>
</feature>
<keyword evidence="4" id="KW-1185">Reference proteome</keyword>
<protein>
    <recommendedName>
        <fullName evidence="2">PWWP domain-containing protein</fullName>
    </recommendedName>
</protein>
<dbReference type="Proteomes" id="UP000279259">
    <property type="component" value="Unassembled WGS sequence"/>
</dbReference>
<feature type="compositionally biased region" description="Low complexity" evidence="1">
    <location>
        <begin position="14"/>
        <end position="45"/>
    </location>
</feature>
<dbReference type="SUPFAM" id="SSF63748">
    <property type="entry name" value="Tudor/PWWP/MBT"/>
    <property type="match status" value="1"/>
</dbReference>
<dbReference type="AlphaFoldDB" id="A0A427YLH2"/>
<evidence type="ECO:0000313" key="4">
    <source>
        <dbReference type="Proteomes" id="UP000279259"/>
    </source>
</evidence>
<dbReference type="Gene3D" id="2.30.30.140">
    <property type="match status" value="1"/>
</dbReference>